<dbReference type="RefSeq" id="WP_041696806.1">
    <property type="nucleotide sequence ID" value="NZ_CAJZDL010000103.1"/>
</dbReference>
<reference evidence="2" key="2">
    <citation type="submission" date="2021-03" db="EMBL/GenBank/DDBJ databases">
        <title>Human Oral Microbial Genomes.</title>
        <authorList>
            <person name="Johnston C.D."/>
            <person name="Chen T."/>
            <person name="Dewhirst F.E."/>
        </authorList>
    </citation>
    <scope>NUCLEOTIDE SEQUENCE</scope>
    <source>
        <strain evidence="2">F0714</strain>
    </source>
</reference>
<evidence type="ECO:0008006" key="5">
    <source>
        <dbReference type="Google" id="ProtNLM"/>
    </source>
</evidence>
<dbReference type="GeneID" id="64408261"/>
<dbReference type="Proteomes" id="UP000677180">
    <property type="component" value="Chromosome"/>
</dbReference>
<dbReference type="EMBL" id="CP072385">
    <property type="protein sequence ID" value="QUC11367.1"/>
    <property type="molecule type" value="Genomic_DNA"/>
</dbReference>
<feature type="signal peptide" evidence="1">
    <location>
        <begin position="1"/>
        <end position="21"/>
    </location>
</feature>
<proteinExistence type="predicted"/>
<dbReference type="PROSITE" id="PS51257">
    <property type="entry name" value="PROKAR_LIPOPROTEIN"/>
    <property type="match status" value="1"/>
</dbReference>
<dbReference type="AlphaFoldDB" id="A0A3N4D842"/>
<reference evidence="3 4" key="1">
    <citation type="submission" date="2018-12" db="EMBL/GenBank/DDBJ databases">
        <authorList>
            <consortium name="Pathogen Informatics"/>
        </authorList>
    </citation>
    <scope>NUCLEOTIDE SEQUENCE [LARGE SCALE GENOMIC DNA]</scope>
    <source>
        <strain evidence="3 4">NCTC12967</strain>
    </source>
</reference>
<organism evidence="3 4">
    <name type="scientific">Arachnia propionica</name>
    <dbReference type="NCBI Taxonomy" id="1750"/>
    <lineage>
        <taxon>Bacteria</taxon>
        <taxon>Bacillati</taxon>
        <taxon>Actinomycetota</taxon>
        <taxon>Actinomycetes</taxon>
        <taxon>Propionibacteriales</taxon>
        <taxon>Propionibacteriaceae</taxon>
        <taxon>Arachnia</taxon>
    </lineage>
</organism>
<dbReference type="OrthoDB" id="5150128at2"/>
<dbReference type="Proteomes" id="UP000273044">
    <property type="component" value="Chromosome"/>
</dbReference>
<feature type="chain" id="PRO_5043184868" description="Lipoprotein" evidence="1">
    <location>
        <begin position="22"/>
        <end position="113"/>
    </location>
</feature>
<protein>
    <recommendedName>
        <fullName evidence="5">Lipoprotein</fullName>
    </recommendedName>
</protein>
<keyword evidence="1" id="KW-0732">Signal</keyword>
<evidence type="ECO:0000313" key="4">
    <source>
        <dbReference type="Proteomes" id="UP000273044"/>
    </source>
</evidence>
<accession>A0A3N4D842</accession>
<dbReference type="EMBL" id="LR134406">
    <property type="protein sequence ID" value="VEH71528.1"/>
    <property type="molecule type" value="Genomic_DNA"/>
</dbReference>
<sequence>MNSRVLKGSVAVLASVAIAFGAVGCGGKPSKDAVKAGIIKMIKEKGGSTYAEGVLNDYVSCVVDGSYDKVSSDTLQKLADGKIDVNAKTSDEDGKAVAEAATKCATKLAGKDS</sequence>
<name>A0A3N4D842_9ACTN</name>
<evidence type="ECO:0000256" key="1">
    <source>
        <dbReference type="SAM" id="SignalP"/>
    </source>
</evidence>
<gene>
    <name evidence="2" type="ORF">J5A53_01275</name>
    <name evidence="3" type="ORF">NCTC12967_02851</name>
</gene>
<evidence type="ECO:0000313" key="2">
    <source>
        <dbReference type="EMBL" id="QUC11367.1"/>
    </source>
</evidence>
<keyword evidence="4" id="KW-1185">Reference proteome</keyword>
<evidence type="ECO:0000313" key="3">
    <source>
        <dbReference type="EMBL" id="VEH71528.1"/>
    </source>
</evidence>